<keyword evidence="3" id="KW-1185">Reference proteome</keyword>
<reference evidence="2 3" key="1">
    <citation type="submission" date="2020-10" db="EMBL/GenBank/DDBJ databases">
        <title>Bacillus sp. HD4P25, an endophyte from a halophyte.</title>
        <authorList>
            <person name="Sun J.-Q."/>
        </authorList>
    </citation>
    <scope>NUCLEOTIDE SEQUENCE [LARGE SCALE GENOMIC DNA]</scope>
    <source>
        <strain evidence="2 3">YIM 93174</strain>
    </source>
</reference>
<feature type="transmembrane region" description="Helical" evidence="1">
    <location>
        <begin position="94"/>
        <end position="117"/>
    </location>
</feature>
<feature type="transmembrane region" description="Helical" evidence="1">
    <location>
        <begin position="12"/>
        <end position="29"/>
    </location>
</feature>
<dbReference type="EMBL" id="JADCLJ010000025">
    <property type="protein sequence ID" value="MBE4910577.1"/>
    <property type="molecule type" value="Genomic_DNA"/>
</dbReference>
<keyword evidence="1" id="KW-0812">Transmembrane</keyword>
<feature type="transmembrane region" description="Helical" evidence="1">
    <location>
        <begin position="65"/>
        <end position="82"/>
    </location>
</feature>
<name>A0ABR9QQ09_9BACI</name>
<evidence type="ECO:0000256" key="1">
    <source>
        <dbReference type="SAM" id="Phobius"/>
    </source>
</evidence>
<keyword evidence="1" id="KW-1133">Transmembrane helix</keyword>
<organism evidence="2 3">
    <name type="scientific">Litchfieldia luteola</name>
    <dbReference type="NCBI Taxonomy" id="682179"/>
    <lineage>
        <taxon>Bacteria</taxon>
        <taxon>Bacillati</taxon>
        <taxon>Bacillota</taxon>
        <taxon>Bacilli</taxon>
        <taxon>Bacillales</taxon>
        <taxon>Bacillaceae</taxon>
        <taxon>Litchfieldia</taxon>
    </lineage>
</organism>
<keyword evidence="1" id="KW-0472">Membrane</keyword>
<protein>
    <submittedName>
        <fullName evidence="2">Uncharacterized protein</fullName>
    </submittedName>
</protein>
<accession>A0ABR9QQ09</accession>
<comment type="caution">
    <text evidence="2">The sequence shown here is derived from an EMBL/GenBank/DDBJ whole genome shotgun (WGS) entry which is preliminary data.</text>
</comment>
<gene>
    <name evidence="2" type="ORF">IMZ08_21290</name>
</gene>
<sequence>MINLWNVSFDIIGFLIGLLAWGTIGYIAYRIYTKQSEKPRLWKIVVVIIVGLFSFSINWTMFDTVLEISILPLGVWILYVGLKGKEGRWQTYRRFAWLGFWANFIFLATALFSMPIYNAIYPDTKASTYISSVKNASIVTIHPSAIEMVLNKETVVNQLDEFERSRILNEVWYEETYINADSNKRNERFPYLLIDAKPKWGSGTHSTIYIEEDGKGILISTKDKQYYFRANSSVLKGGDQSE</sequence>
<feature type="transmembrane region" description="Helical" evidence="1">
    <location>
        <begin position="41"/>
        <end position="59"/>
    </location>
</feature>
<proteinExistence type="predicted"/>
<dbReference type="Proteomes" id="UP001516662">
    <property type="component" value="Unassembled WGS sequence"/>
</dbReference>
<evidence type="ECO:0000313" key="2">
    <source>
        <dbReference type="EMBL" id="MBE4910577.1"/>
    </source>
</evidence>
<evidence type="ECO:0000313" key="3">
    <source>
        <dbReference type="Proteomes" id="UP001516662"/>
    </source>
</evidence>